<reference evidence="2 3" key="1">
    <citation type="submission" date="2018-04" db="EMBL/GenBank/DDBJ databases">
        <title>WGS assembly of Panicum hallii var. hallii HAL2.</title>
        <authorList>
            <person name="Lovell J."/>
            <person name="Jenkins J."/>
            <person name="Lowry D."/>
            <person name="Mamidi S."/>
            <person name="Sreedasyam A."/>
            <person name="Weng X."/>
            <person name="Barry K."/>
            <person name="Bonette J."/>
            <person name="Campitelli B."/>
            <person name="Daum C."/>
            <person name="Gordon S."/>
            <person name="Gould B."/>
            <person name="Lipzen A."/>
            <person name="MacQueen A."/>
            <person name="Palacio-Mejia J."/>
            <person name="Plott C."/>
            <person name="Shakirov E."/>
            <person name="Shu S."/>
            <person name="Yoshinaga Y."/>
            <person name="Zane M."/>
            <person name="Rokhsar D."/>
            <person name="Grimwood J."/>
            <person name="Schmutz J."/>
            <person name="Juenger T."/>
        </authorList>
    </citation>
    <scope>NUCLEOTIDE SEQUENCE [LARGE SCALE GENOMIC DNA]</scope>
    <source>
        <strain evidence="3">cv. HAL2</strain>
        <strain evidence="2">HAL2</strain>
    </source>
</reference>
<sequence length="113" mass="13154">MEADDCDGLPMYIEDDEEEAAAEKQKRRQQSQKPRAKLPWEDETPEEKATRELNLAMVKKLYEYDPEMRSGYYTRVWFVDLTTFDIDEESNPSIPELHSYTKTQISNAIGSLG</sequence>
<dbReference type="OrthoDB" id="667517at2759"/>
<dbReference type="EMBL" id="CM009753">
    <property type="protein sequence ID" value="PUZ53441.1"/>
    <property type="molecule type" value="Genomic_DNA"/>
</dbReference>
<dbReference type="Gramene" id="PUZ53440">
    <property type="protein sequence ID" value="PUZ53440"/>
    <property type="gene ID" value="GQ55_5G052500"/>
</dbReference>
<dbReference type="EMBL" id="CM009753">
    <property type="protein sequence ID" value="PUZ53440.1"/>
    <property type="molecule type" value="Genomic_DNA"/>
</dbReference>
<organism evidence="2 3">
    <name type="scientific">Panicum hallii var. hallii</name>
    <dbReference type="NCBI Taxonomy" id="1504633"/>
    <lineage>
        <taxon>Eukaryota</taxon>
        <taxon>Viridiplantae</taxon>
        <taxon>Streptophyta</taxon>
        <taxon>Embryophyta</taxon>
        <taxon>Tracheophyta</taxon>
        <taxon>Spermatophyta</taxon>
        <taxon>Magnoliopsida</taxon>
        <taxon>Liliopsida</taxon>
        <taxon>Poales</taxon>
        <taxon>Poaceae</taxon>
        <taxon>PACMAD clade</taxon>
        <taxon>Panicoideae</taxon>
        <taxon>Panicodae</taxon>
        <taxon>Paniceae</taxon>
        <taxon>Panicinae</taxon>
        <taxon>Panicum</taxon>
        <taxon>Panicum sect. Panicum</taxon>
    </lineage>
</organism>
<dbReference type="Proteomes" id="UP000244336">
    <property type="component" value="Chromosome 5"/>
</dbReference>
<feature type="region of interest" description="Disordered" evidence="1">
    <location>
        <begin position="17"/>
        <end position="47"/>
    </location>
</feature>
<evidence type="ECO:0000256" key="1">
    <source>
        <dbReference type="SAM" id="MobiDB-lite"/>
    </source>
</evidence>
<dbReference type="EMBL" id="CM009753">
    <property type="protein sequence ID" value="PUZ53437.1"/>
    <property type="molecule type" value="Genomic_DNA"/>
</dbReference>
<dbReference type="Gramene" id="PUZ53437">
    <property type="protein sequence ID" value="PUZ53437"/>
    <property type="gene ID" value="GQ55_5G052500"/>
</dbReference>
<accession>A0A2T7DCZ8</accession>
<dbReference type="Gramene" id="PUZ53441">
    <property type="protein sequence ID" value="PUZ53441"/>
    <property type="gene ID" value="GQ55_5G052500"/>
</dbReference>
<dbReference type="AlphaFoldDB" id="A0A2T7DCZ8"/>
<feature type="compositionally biased region" description="Basic residues" evidence="1">
    <location>
        <begin position="25"/>
        <end position="36"/>
    </location>
</feature>
<evidence type="ECO:0000313" key="2">
    <source>
        <dbReference type="EMBL" id="PUZ53437.1"/>
    </source>
</evidence>
<gene>
    <name evidence="2" type="ORF">GQ55_5G052500</name>
</gene>
<name>A0A2T7DCZ8_9POAL</name>
<keyword evidence="3" id="KW-1185">Reference proteome</keyword>
<evidence type="ECO:0000313" key="3">
    <source>
        <dbReference type="Proteomes" id="UP000244336"/>
    </source>
</evidence>
<protein>
    <submittedName>
        <fullName evidence="2">Uncharacterized protein</fullName>
    </submittedName>
</protein>
<proteinExistence type="predicted"/>